<dbReference type="Proteomes" id="UP000430120">
    <property type="component" value="Unassembled WGS sequence"/>
</dbReference>
<evidence type="ECO:0000313" key="4">
    <source>
        <dbReference type="Proteomes" id="UP000430120"/>
    </source>
</evidence>
<keyword evidence="4" id="KW-1185">Reference proteome</keyword>
<protein>
    <submittedName>
        <fullName evidence="3">PA2778 family cysteine peptidase</fullName>
    </submittedName>
</protein>
<dbReference type="EMBL" id="VZPB01000024">
    <property type="protein sequence ID" value="KAB0581556.1"/>
    <property type="molecule type" value="Genomic_DNA"/>
</dbReference>
<dbReference type="Gene3D" id="3.90.70.10">
    <property type="entry name" value="Cysteine proteinases"/>
    <property type="match status" value="1"/>
</dbReference>
<dbReference type="Pfam" id="PF13529">
    <property type="entry name" value="Peptidase_C39_2"/>
    <property type="match status" value="1"/>
</dbReference>
<dbReference type="NCBIfam" id="NF033920">
    <property type="entry name" value="C39_PA2778_fam"/>
    <property type="match status" value="1"/>
</dbReference>
<evidence type="ECO:0000259" key="2">
    <source>
        <dbReference type="Pfam" id="PF13529"/>
    </source>
</evidence>
<feature type="non-terminal residue" evidence="3">
    <location>
        <position position="371"/>
    </location>
</feature>
<feature type="region of interest" description="Disordered" evidence="1">
    <location>
        <begin position="1"/>
        <end position="25"/>
    </location>
</feature>
<dbReference type="Gene3D" id="1.25.40.10">
    <property type="entry name" value="Tetratricopeptide repeat domain"/>
    <property type="match status" value="1"/>
</dbReference>
<proteinExistence type="predicted"/>
<evidence type="ECO:0000313" key="3">
    <source>
        <dbReference type="EMBL" id="KAB0581556.1"/>
    </source>
</evidence>
<dbReference type="InterPro" id="IPR039564">
    <property type="entry name" value="Peptidase_C39-like"/>
</dbReference>
<dbReference type="InterPro" id="IPR011990">
    <property type="entry name" value="TPR-like_helical_dom_sf"/>
</dbReference>
<comment type="caution">
    <text evidence="3">The sequence shown here is derived from an EMBL/GenBank/DDBJ whole genome shotgun (WGS) entry which is preliminary data.</text>
</comment>
<accession>A0A643FDT6</accession>
<reference evidence="3 4" key="1">
    <citation type="submission" date="2019-09" db="EMBL/GenBank/DDBJ databases">
        <title>Draft genome sequences of 48 bacterial type strains from the CCUG.</title>
        <authorList>
            <person name="Tunovic T."/>
            <person name="Pineiro-Iglesias B."/>
            <person name="Unosson C."/>
            <person name="Inganas E."/>
            <person name="Ohlen M."/>
            <person name="Cardew S."/>
            <person name="Jensie-Markopoulos S."/>
            <person name="Salva-Serra F."/>
            <person name="Jaen-Luchoro D."/>
            <person name="Karlsson R."/>
            <person name="Svensson-Stadler L."/>
            <person name="Chun J."/>
            <person name="Moore E."/>
        </authorList>
    </citation>
    <scope>NUCLEOTIDE SEQUENCE [LARGE SCALE GENOMIC DNA]</scope>
    <source>
        <strain evidence="3 4">CCUG 30977</strain>
    </source>
</reference>
<dbReference type="OrthoDB" id="9814129at2"/>
<name>A0A643FDT6_IDEDE</name>
<gene>
    <name evidence="3" type="ORF">F7Q92_11335</name>
</gene>
<evidence type="ECO:0000256" key="1">
    <source>
        <dbReference type="SAM" id="MobiDB-lite"/>
    </source>
</evidence>
<dbReference type="SUPFAM" id="SSF48452">
    <property type="entry name" value="TPR-like"/>
    <property type="match status" value="1"/>
</dbReference>
<feature type="domain" description="Peptidase C39-like" evidence="2">
    <location>
        <begin position="113"/>
        <end position="218"/>
    </location>
</feature>
<organism evidence="3 4">
    <name type="scientific">Ideonella dechloratans</name>
    <dbReference type="NCBI Taxonomy" id="36863"/>
    <lineage>
        <taxon>Bacteria</taxon>
        <taxon>Pseudomonadati</taxon>
        <taxon>Pseudomonadota</taxon>
        <taxon>Betaproteobacteria</taxon>
        <taxon>Burkholderiales</taxon>
        <taxon>Sphaerotilaceae</taxon>
        <taxon>Ideonella</taxon>
    </lineage>
</organism>
<sequence length="371" mass="39442">MDGQPDRSGPRRRQRHPGRAGLPVRAAVDHRHPGPDQGLPLHPLGPLSRLQVLKGPASRRRRLLAWLAGTAWVSAGLTGCASLDAPSVTALQARPPADLPRQVLLRGVPFFPDEGTLCGPATLAGVLGAAGRPASPEALTPQVYLPGREGSLQPEMLAAAARQGALAVQLPPRLDAVLRTLAAGQPVLVLVNLSLPIWPRWHYAVVVGYDLDQGEVHLHSGTQGDARWSLQTFEHTWARSGHWAMVVSPPEQLPAMADATAVQEGLLSLERASGAAAARPGWEAAAQRWPDALVIGMGLGNSRYATGDLPGAARAFEQVARTHDSAAAWNNLAELRRALGQPDAARDAARRAWQRALSAEPAFQPAVRDTL</sequence>
<dbReference type="AlphaFoldDB" id="A0A643FDT6"/>